<dbReference type="GO" id="GO:0046872">
    <property type="term" value="F:metal ion binding"/>
    <property type="evidence" value="ECO:0007669"/>
    <property type="project" value="UniProtKB-KW"/>
</dbReference>
<evidence type="ECO:0000259" key="7">
    <source>
        <dbReference type="PROSITE" id="PS51918"/>
    </source>
</evidence>
<evidence type="ECO:0000256" key="1">
    <source>
        <dbReference type="ARBA" id="ARBA00001966"/>
    </source>
</evidence>
<dbReference type="InterPro" id="IPR034391">
    <property type="entry name" value="AdoMet-like_SPASM_containing"/>
</dbReference>
<dbReference type="CDD" id="cd21121">
    <property type="entry name" value="SPASM_Cmo-like"/>
    <property type="match status" value="1"/>
</dbReference>
<evidence type="ECO:0000256" key="4">
    <source>
        <dbReference type="ARBA" id="ARBA00022723"/>
    </source>
</evidence>
<dbReference type="RefSeq" id="WP_092485103.1">
    <property type="nucleotide sequence ID" value="NZ_FOYM01000022.1"/>
</dbReference>
<dbReference type="InterPro" id="IPR007197">
    <property type="entry name" value="rSAM"/>
</dbReference>
<dbReference type="Pfam" id="PF13186">
    <property type="entry name" value="SPASM"/>
    <property type="match status" value="1"/>
</dbReference>
<keyword evidence="5" id="KW-0408">Iron</keyword>
<keyword evidence="6" id="KW-0411">Iron-sulfur</keyword>
<dbReference type="EMBL" id="FOYM01000022">
    <property type="protein sequence ID" value="SFR11225.1"/>
    <property type="molecule type" value="Genomic_DNA"/>
</dbReference>
<dbReference type="PROSITE" id="PS51918">
    <property type="entry name" value="RADICAL_SAM"/>
    <property type="match status" value="1"/>
</dbReference>
<dbReference type="GO" id="GO:0051536">
    <property type="term" value="F:iron-sulfur cluster binding"/>
    <property type="evidence" value="ECO:0007669"/>
    <property type="project" value="UniProtKB-KW"/>
</dbReference>
<dbReference type="InterPro" id="IPR058240">
    <property type="entry name" value="rSAM_sf"/>
</dbReference>
<dbReference type="STRING" id="39060.SAMN05660706_12262"/>
<sequence>MSKRHVITGCSFQAGQTVSIEPGGQIMLPSDTSQTNGNNGAVEALCIKTKNGFQIIPRVVDVRKLYIEATTVCNFACTTCIRNSWHDELSHMEWGVFKRIAESLDRLPRLERVHFGGFGEPFSHPRLLDMLETVKNRGLRAEVITNGSLLSEEVINKLIDLKLDMIFVSLDGPDEAEYCHIRQGADFHGVLNNLNLLNEIKAQRGVHYPELGIEFVATKDNFHKLPCLAKLVQELNARRMIVTNVLPYNEEMKDQILYDMDDTGALFGNDSVLLMIQAQMPYMKLRTERYCKFVEDKAMVVNHMGFVSPCYALMHSYNCYIYGRIKEMYPFYLGNVTEKKLDQIWTEPIYINFRRAVNNFHFPSCTDCKFLDGCSYVDNNDGDCWGNSPSCAECLWSRQLIACP</sequence>
<comment type="cofactor">
    <cofactor evidence="1">
        <name>[4Fe-4S] cluster</name>
        <dbReference type="ChEBI" id="CHEBI:49883"/>
    </cofactor>
</comment>
<evidence type="ECO:0000256" key="2">
    <source>
        <dbReference type="ARBA" id="ARBA00022485"/>
    </source>
</evidence>
<dbReference type="OrthoDB" id="9810775at2"/>
<evidence type="ECO:0000313" key="9">
    <source>
        <dbReference type="Proteomes" id="UP000199584"/>
    </source>
</evidence>
<dbReference type="Pfam" id="PF04055">
    <property type="entry name" value="Radical_SAM"/>
    <property type="match status" value="1"/>
</dbReference>
<dbReference type="SFLD" id="SFLDF00570">
    <property type="entry name" value="tungsten_cofactor_oxidoreducas"/>
    <property type="match status" value="1"/>
</dbReference>
<keyword evidence="2" id="KW-0004">4Fe-4S</keyword>
<dbReference type="CDD" id="cd01335">
    <property type="entry name" value="Radical_SAM"/>
    <property type="match status" value="1"/>
</dbReference>
<reference evidence="9" key="1">
    <citation type="submission" date="2016-10" db="EMBL/GenBank/DDBJ databases">
        <authorList>
            <person name="Varghese N."/>
            <person name="Submissions S."/>
        </authorList>
    </citation>
    <scope>NUCLEOTIDE SEQUENCE [LARGE SCALE GENOMIC DNA]</scope>
    <source>
        <strain evidence="9">DSM 3669</strain>
    </source>
</reference>
<organism evidence="8 9">
    <name type="scientific">Desulfoscipio geothermicus DSM 3669</name>
    <dbReference type="NCBI Taxonomy" id="1121426"/>
    <lineage>
        <taxon>Bacteria</taxon>
        <taxon>Bacillati</taxon>
        <taxon>Bacillota</taxon>
        <taxon>Clostridia</taxon>
        <taxon>Eubacteriales</taxon>
        <taxon>Desulfallaceae</taxon>
        <taxon>Desulfoscipio</taxon>
    </lineage>
</organism>
<dbReference type="PANTHER" id="PTHR11228:SF34">
    <property type="entry name" value="TUNGSTEN-CONTAINING ALDEHYDE FERREDOXIN OXIDOREDUCTASE COFACTOR MODIFYING PROTEIN"/>
    <property type="match status" value="1"/>
</dbReference>
<dbReference type="InterPro" id="IPR023885">
    <property type="entry name" value="4Fe4S-binding_SPASM_dom"/>
</dbReference>
<dbReference type="InterPro" id="IPR027604">
    <property type="entry name" value="W_rSAM_matur"/>
</dbReference>
<protein>
    <submittedName>
        <fullName evidence="8">Tungsten cofactor oxidoreducase radical SAM maturase</fullName>
    </submittedName>
</protein>
<evidence type="ECO:0000313" key="8">
    <source>
        <dbReference type="EMBL" id="SFR11225.1"/>
    </source>
</evidence>
<dbReference type="SFLD" id="SFLDG01387">
    <property type="entry name" value="BtrN-like_SPASM_domain_contain"/>
    <property type="match status" value="1"/>
</dbReference>
<keyword evidence="4" id="KW-0479">Metal-binding</keyword>
<dbReference type="InterPro" id="IPR050377">
    <property type="entry name" value="Radical_SAM_PqqE_MftC-like"/>
</dbReference>
<keyword evidence="9" id="KW-1185">Reference proteome</keyword>
<name>A0A1I6E0L4_9FIRM</name>
<dbReference type="Proteomes" id="UP000199584">
    <property type="component" value="Unassembled WGS sequence"/>
</dbReference>
<dbReference type="SFLD" id="SFLDS00029">
    <property type="entry name" value="Radical_SAM"/>
    <property type="match status" value="1"/>
</dbReference>
<gene>
    <name evidence="8" type="ORF">SAMN05660706_12262</name>
</gene>
<dbReference type="GO" id="GO:0003824">
    <property type="term" value="F:catalytic activity"/>
    <property type="evidence" value="ECO:0007669"/>
    <property type="project" value="InterPro"/>
</dbReference>
<dbReference type="Gene3D" id="3.20.20.70">
    <property type="entry name" value="Aldolase class I"/>
    <property type="match status" value="1"/>
</dbReference>
<dbReference type="SUPFAM" id="SSF102114">
    <property type="entry name" value="Radical SAM enzymes"/>
    <property type="match status" value="1"/>
</dbReference>
<evidence type="ECO:0000256" key="6">
    <source>
        <dbReference type="ARBA" id="ARBA00023014"/>
    </source>
</evidence>
<accession>A0A1I6E0L4</accession>
<dbReference type="SFLD" id="SFLDG01067">
    <property type="entry name" value="SPASM/twitch_domain_containing"/>
    <property type="match status" value="1"/>
</dbReference>
<dbReference type="AlphaFoldDB" id="A0A1I6E0L4"/>
<evidence type="ECO:0000256" key="3">
    <source>
        <dbReference type="ARBA" id="ARBA00022691"/>
    </source>
</evidence>
<dbReference type="PANTHER" id="PTHR11228">
    <property type="entry name" value="RADICAL SAM DOMAIN PROTEIN"/>
    <property type="match status" value="1"/>
</dbReference>
<dbReference type="InterPro" id="IPR013785">
    <property type="entry name" value="Aldolase_TIM"/>
</dbReference>
<proteinExistence type="predicted"/>
<feature type="domain" description="Radical SAM core" evidence="7">
    <location>
        <begin position="59"/>
        <end position="279"/>
    </location>
</feature>
<dbReference type="NCBIfam" id="TIGR04317">
    <property type="entry name" value="W_rSAM_matur"/>
    <property type="match status" value="1"/>
</dbReference>
<keyword evidence="3" id="KW-0949">S-adenosyl-L-methionine</keyword>
<evidence type="ECO:0000256" key="5">
    <source>
        <dbReference type="ARBA" id="ARBA00023004"/>
    </source>
</evidence>